<dbReference type="Proteomes" id="UP000479000">
    <property type="component" value="Unassembled WGS sequence"/>
</dbReference>
<dbReference type="AlphaFoldDB" id="A0A6H5HBM5"/>
<dbReference type="EMBL" id="CADCXU010028645">
    <property type="protein sequence ID" value="CAB0015137.1"/>
    <property type="molecule type" value="Genomic_DNA"/>
</dbReference>
<accession>A0A6H5HBM5</accession>
<feature type="region of interest" description="Disordered" evidence="1">
    <location>
        <begin position="47"/>
        <end position="91"/>
    </location>
</feature>
<evidence type="ECO:0000313" key="3">
    <source>
        <dbReference type="Proteomes" id="UP000479000"/>
    </source>
</evidence>
<keyword evidence="3" id="KW-1185">Reference proteome</keyword>
<protein>
    <submittedName>
        <fullName evidence="2">Uncharacterized protein</fullName>
    </submittedName>
</protein>
<proteinExistence type="predicted"/>
<name>A0A6H5HBM5_9HEMI</name>
<evidence type="ECO:0000256" key="1">
    <source>
        <dbReference type="SAM" id="MobiDB-lite"/>
    </source>
</evidence>
<sequence>VYLMNASLPLQQVGPKVEWFHTVHRMLATLSNAPTFILTMCQRPCDTNSGPEDIRKGRRNSRSSARPFEAISFTTDDEHNPDVPPHKSSDKERLAEGVCEVYYKKDSRRCREKSAELQCTIREGRRIEAI</sequence>
<organism evidence="2 3">
    <name type="scientific">Nesidiocoris tenuis</name>
    <dbReference type="NCBI Taxonomy" id="355587"/>
    <lineage>
        <taxon>Eukaryota</taxon>
        <taxon>Metazoa</taxon>
        <taxon>Ecdysozoa</taxon>
        <taxon>Arthropoda</taxon>
        <taxon>Hexapoda</taxon>
        <taxon>Insecta</taxon>
        <taxon>Pterygota</taxon>
        <taxon>Neoptera</taxon>
        <taxon>Paraneoptera</taxon>
        <taxon>Hemiptera</taxon>
        <taxon>Heteroptera</taxon>
        <taxon>Panheteroptera</taxon>
        <taxon>Cimicomorpha</taxon>
        <taxon>Miridae</taxon>
        <taxon>Dicyphina</taxon>
        <taxon>Nesidiocoris</taxon>
    </lineage>
</organism>
<feature type="non-terminal residue" evidence="2">
    <location>
        <position position="1"/>
    </location>
</feature>
<reference evidence="2 3" key="1">
    <citation type="submission" date="2020-02" db="EMBL/GenBank/DDBJ databases">
        <authorList>
            <person name="Ferguson B K."/>
        </authorList>
    </citation>
    <scope>NUCLEOTIDE SEQUENCE [LARGE SCALE GENOMIC DNA]</scope>
</reference>
<gene>
    <name evidence="2" type="ORF">NTEN_LOCUS19504</name>
</gene>
<feature type="compositionally biased region" description="Basic and acidic residues" evidence="1">
    <location>
        <begin position="76"/>
        <end position="91"/>
    </location>
</feature>
<evidence type="ECO:0000313" key="2">
    <source>
        <dbReference type="EMBL" id="CAB0015137.1"/>
    </source>
</evidence>